<evidence type="ECO:0000313" key="3">
    <source>
        <dbReference type="Proteomes" id="UP001234178"/>
    </source>
</evidence>
<gene>
    <name evidence="2" type="ORF">OUZ56_019472</name>
</gene>
<evidence type="ECO:0000256" key="1">
    <source>
        <dbReference type="SAM" id="Phobius"/>
    </source>
</evidence>
<name>A0ABQ9ZCF6_9CRUS</name>
<keyword evidence="1" id="KW-0472">Membrane</keyword>
<comment type="caution">
    <text evidence="2">The sequence shown here is derived from an EMBL/GenBank/DDBJ whole genome shotgun (WGS) entry which is preliminary data.</text>
</comment>
<evidence type="ECO:0000313" key="2">
    <source>
        <dbReference type="EMBL" id="KAK4010328.1"/>
    </source>
</evidence>
<keyword evidence="3" id="KW-1185">Reference proteome</keyword>
<keyword evidence="1" id="KW-1133">Transmembrane helix</keyword>
<protein>
    <submittedName>
        <fullName evidence="2">Uncharacterized protein</fullName>
    </submittedName>
</protein>
<proteinExistence type="predicted"/>
<organism evidence="2 3">
    <name type="scientific">Daphnia magna</name>
    <dbReference type="NCBI Taxonomy" id="35525"/>
    <lineage>
        <taxon>Eukaryota</taxon>
        <taxon>Metazoa</taxon>
        <taxon>Ecdysozoa</taxon>
        <taxon>Arthropoda</taxon>
        <taxon>Crustacea</taxon>
        <taxon>Branchiopoda</taxon>
        <taxon>Diplostraca</taxon>
        <taxon>Cladocera</taxon>
        <taxon>Anomopoda</taxon>
        <taxon>Daphniidae</taxon>
        <taxon>Daphnia</taxon>
    </lineage>
</organism>
<accession>A0ABQ9ZCF6</accession>
<dbReference type="Proteomes" id="UP001234178">
    <property type="component" value="Unassembled WGS sequence"/>
</dbReference>
<reference evidence="2 3" key="1">
    <citation type="journal article" date="2023" name="Nucleic Acids Res.">
        <title>The hologenome of Daphnia magna reveals possible DNA methylation and microbiome-mediated evolution of the host genome.</title>
        <authorList>
            <person name="Chaturvedi A."/>
            <person name="Li X."/>
            <person name="Dhandapani V."/>
            <person name="Marshall H."/>
            <person name="Kissane S."/>
            <person name="Cuenca-Cambronero M."/>
            <person name="Asole G."/>
            <person name="Calvet F."/>
            <person name="Ruiz-Romero M."/>
            <person name="Marangio P."/>
            <person name="Guigo R."/>
            <person name="Rago D."/>
            <person name="Mirbahai L."/>
            <person name="Eastwood N."/>
            <person name="Colbourne J.K."/>
            <person name="Zhou J."/>
            <person name="Mallon E."/>
            <person name="Orsini L."/>
        </authorList>
    </citation>
    <scope>NUCLEOTIDE SEQUENCE [LARGE SCALE GENOMIC DNA]</scope>
    <source>
        <strain evidence="2">LRV0_1</strain>
    </source>
</reference>
<sequence>MSLFAIWKRSISLPRNLLLFIIAVFIIAAYVQISLKMNDDEVKQEICCSSSYWDELLDSESLTGEQLMEYFTWTNRSSCQLAHDIGGKMLRNPSGIDGQKSGQPH</sequence>
<dbReference type="EMBL" id="JAOYFB010000003">
    <property type="protein sequence ID" value="KAK4010328.1"/>
    <property type="molecule type" value="Genomic_DNA"/>
</dbReference>
<feature type="transmembrane region" description="Helical" evidence="1">
    <location>
        <begin position="17"/>
        <end position="35"/>
    </location>
</feature>
<keyword evidence="1" id="KW-0812">Transmembrane</keyword>